<evidence type="ECO:0000313" key="2">
    <source>
        <dbReference type="Proteomes" id="UP000042054"/>
    </source>
</evidence>
<dbReference type="RefSeq" id="WP_082241273.1">
    <property type="nucleotide sequence ID" value="NZ_CABIHQ010000011.1"/>
</dbReference>
<name>A0A0U1HXL6_YERRO</name>
<gene>
    <name evidence="1" type="ORF">ERS008555_03572</name>
</gene>
<dbReference type="EMBL" id="CTKE01000022">
    <property type="protein sequence ID" value="CQI96203.1"/>
    <property type="molecule type" value="Genomic_DNA"/>
</dbReference>
<dbReference type="InterPro" id="IPR003458">
    <property type="entry name" value="Phage_T4_Gp38_tail_assem"/>
</dbReference>
<protein>
    <submittedName>
        <fullName evidence="1">Putative phage tail fiber assembly protein</fullName>
    </submittedName>
</protein>
<proteinExistence type="predicted"/>
<dbReference type="AlphaFoldDB" id="A0A0U1HXL6"/>
<dbReference type="Pfam" id="PF02413">
    <property type="entry name" value="Caudo_TAP"/>
    <property type="match status" value="1"/>
</dbReference>
<reference evidence="2" key="1">
    <citation type="submission" date="2015-03" db="EMBL/GenBank/DDBJ databases">
        <authorList>
            <consortium name="Pathogen Informatics"/>
            <person name="Murphy D."/>
        </authorList>
    </citation>
    <scope>NUCLEOTIDE SEQUENCE [LARGE SCALE GENOMIC DNA]</scope>
    <source>
        <strain evidence="2">68/02</strain>
    </source>
</reference>
<dbReference type="Proteomes" id="UP000042054">
    <property type="component" value="Unassembled WGS sequence"/>
</dbReference>
<evidence type="ECO:0000313" key="1">
    <source>
        <dbReference type="EMBL" id="CQI96203.1"/>
    </source>
</evidence>
<organism evidence="1 2">
    <name type="scientific">Yersinia rohdei</name>
    <dbReference type="NCBI Taxonomy" id="29485"/>
    <lineage>
        <taxon>Bacteria</taxon>
        <taxon>Pseudomonadati</taxon>
        <taxon>Pseudomonadota</taxon>
        <taxon>Gammaproteobacteria</taxon>
        <taxon>Enterobacterales</taxon>
        <taxon>Yersiniaceae</taxon>
        <taxon>Yersinia</taxon>
    </lineage>
</organism>
<accession>A0A0U1HXL6</accession>
<dbReference type="OrthoDB" id="6481162at2"/>
<sequence>MPAKLQVSSVYEYQYRRYLPGPAPKVVKKMIIEATQKQIAIFSHASDMIGALSEEIEGLEDSNSDVQDKLRADLKAWKQYRVKVKNIDVFLAPSIELPASPDTVLTGV</sequence>